<accession>A0A9W3S9R5</accession>
<dbReference type="Proteomes" id="UP000092743">
    <property type="component" value="Chromosome"/>
</dbReference>
<dbReference type="GO" id="GO:0005385">
    <property type="term" value="F:zinc ion transmembrane transporter activity"/>
    <property type="evidence" value="ECO:0007669"/>
    <property type="project" value="TreeGrafter"/>
</dbReference>
<dbReference type="InterPro" id="IPR058533">
    <property type="entry name" value="Cation_efflux_TM"/>
</dbReference>
<evidence type="ECO:0000313" key="7">
    <source>
        <dbReference type="EMBL" id="ANS47331.1"/>
    </source>
</evidence>
<dbReference type="AlphaFoldDB" id="A0A9W3S9R5"/>
<comment type="subcellular location">
    <subcellularLocation>
        <location evidence="1">Membrane</location>
        <topology evidence="1">Multi-pass membrane protein</topology>
    </subcellularLocation>
</comment>
<evidence type="ECO:0000259" key="6">
    <source>
        <dbReference type="Pfam" id="PF01545"/>
    </source>
</evidence>
<evidence type="ECO:0000256" key="3">
    <source>
        <dbReference type="ARBA" id="ARBA00022989"/>
    </source>
</evidence>
<dbReference type="GO" id="GO:0005886">
    <property type="term" value="C:plasma membrane"/>
    <property type="evidence" value="ECO:0007669"/>
    <property type="project" value="TreeGrafter"/>
</dbReference>
<evidence type="ECO:0000313" key="8">
    <source>
        <dbReference type="Proteomes" id="UP000092743"/>
    </source>
</evidence>
<organism evidence="7 8">
    <name type="scientific">Bacillus thuringiensis</name>
    <dbReference type="NCBI Taxonomy" id="1428"/>
    <lineage>
        <taxon>Bacteria</taxon>
        <taxon>Bacillati</taxon>
        <taxon>Bacillota</taxon>
        <taxon>Bacilli</taxon>
        <taxon>Bacillales</taxon>
        <taxon>Bacillaceae</taxon>
        <taxon>Bacillus</taxon>
        <taxon>Bacillus cereus group</taxon>
    </lineage>
</organism>
<name>A0A9W3S9R5_BACTU</name>
<evidence type="ECO:0000256" key="2">
    <source>
        <dbReference type="ARBA" id="ARBA00022692"/>
    </source>
</evidence>
<protein>
    <submittedName>
        <fullName evidence="7">Cadmium, cobalt and zinc/H(+)-K(+) antiporter CzcD</fullName>
    </submittedName>
</protein>
<dbReference type="PANTHER" id="PTHR11562">
    <property type="entry name" value="CATION EFFLUX PROTEIN/ ZINC TRANSPORTER"/>
    <property type="match status" value="1"/>
</dbReference>
<dbReference type="SUPFAM" id="SSF161111">
    <property type="entry name" value="Cation efflux protein transmembrane domain-like"/>
    <property type="match status" value="1"/>
</dbReference>
<dbReference type="InterPro" id="IPR050681">
    <property type="entry name" value="CDF/SLC30A"/>
</dbReference>
<dbReference type="InterPro" id="IPR027469">
    <property type="entry name" value="Cation_efflux_TMD_sf"/>
</dbReference>
<gene>
    <name evidence="7" type="primary">czcD_1</name>
    <name evidence="7" type="ORF">BT246_19490</name>
</gene>
<feature type="transmembrane region" description="Helical" evidence="5">
    <location>
        <begin position="15"/>
        <end position="36"/>
    </location>
</feature>
<dbReference type="InterPro" id="IPR002524">
    <property type="entry name" value="Cation_efflux"/>
</dbReference>
<keyword evidence="4 5" id="KW-0472">Membrane</keyword>
<keyword evidence="3 5" id="KW-1133">Transmembrane helix</keyword>
<dbReference type="Gene3D" id="1.20.1510.10">
    <property type="entry name" value="Cation efflux protein transmembrane domain"/>
    <property type="match status" value="1"/>
</dbReference>
<feature type="domain" description="Cation efflux protein transmembrane" evidence="6">
    <location>
        <begin position="16"/>
        <end position="82"/>
    </location>
</feature>
<evidence type="ECO:0000256" key="5">
    <source>
        <dbReference type="SAM" id="Phobius"/>
    </source>
</evidence>
<evidence type="ECO:0000256" key="1">
    <source>
        <dbReference type="ARBA" id="ARBA00004141"/>
    </source>
</evidence>
<dbReference type="NCBIfam" id="TIGR01297">
    <property type="entry name" value="CDF"/>
    <property type="match status" value="1"/>
</dbReference>
<keyword evidence="2 5" id="KW-0812">Transmembrane</keyword>
<evidence type="ECO:0000256" key="4">
    <source>
        <dbReference type="ARBA" id="ARBA00023136"/>
    </source>
</evidence>
<dbReference type="PANTHER" id="PTHR11562:SF17">
    <property type="entry name" value="RE54080P-RELATED"/>
    <property type="match status" value="1"/>
</dbReference>
<reference evidence="7 8" key="1">
    <citation type="submission" date="2016-04" db="EMBL/GenBank/DDBJ databases">
        <title>High quality genome of the nematocidal Bacillus thuringiensis MYBT18246.</title>
        <authorList>
            <person name="Hollensteiner J."/>
            <person name="Poehlein A."/>
            <person name="Sproeer C."/>
            <person name="Bunk B."/>
            <person name="Rosenstiel P."/>
            <person name="Schulenburg H."/>
            <person name="Liesegang H."/>
        </authorList>
    </citation>
    <scope>NUCLEOTIDE SEQUENCE [LARGE SCALE GENOMIC DNA]</scope>
    <source>
        <strain evidence="7 8">MYBT18246</strain>
    </source>
</reference>
<dbReference type="EMBL" id="CP015350">
    <property type="protein sequence ID" value="ANS47331.1"/>
    <property type="molecule type" value="Genomic_DNA"/>
</dbReference>
<sequence length="83" mass="8865">MGHSHDHGHSKNKKALLIAFLLTTSFMIAEVVGGFVTNSLALLSDAGHMLSDAVSLALSLLAFKLGEKTATTAKTYGYKRVEM</sequence>
<proteinExistence type="predicted"/>
<dbReference type="Pfam" id="PF01545">
    <property type="entry name" value="Cation_efflux"/>
    <property type="match status" value="1"/>
</dbReference>